<protein>
    <submittedName>
        <fullName evidence="2">Uncharacterized protein</fullName>
    </submittedName>
</protein>
<comment type="caution">
    <text evidence="2">The sequence shown here is derived from an EMBL/GenBank/DDBJ whole genome shotgun (WGS) entry which is preliminary data.</text>
</comment>
<evidence type="ECO:0000256" key="1">
    <source>
        <dbReference type="SAM" id="MobiDB-lite"/>
    </source>
</evidence>
<evidence type="ECO:0000313" key="3">
    <source>
        <dbReference type="Proteomes" id="UP001194468"/>
    </source>
</evidence>
<reference evidence="2" key="2">
    <citation type="journal article" date="2020" name="Nat. Commun.">
        <title>Large-scale genome sequencing of mycorrhizal fungi provides insights into the early evolution of symbiotic traits.</title>
        <authorList>
            <person name="Miyauchi S."/>
            <person name="Kiss E."/>
            <person name="Kuo A."/>
            <person name="Drula E."/>
            <person name="Kohler A."/>
            <person name="Sanchez-Garcia M."/>
            <person name="Morin E."/>
            <person name="Andreopoulos B."/>
            <person name="Barry K.W."/>
            <person name="Bonito G."/>
            <person name="Buee M."/>
            <person name="Carver A."/>
            <person name="Chen C."/>
            <person name="Cichocki N."/>
            <person name="Clum A."/>
            <person name="Culley D."/>
            <person name="Crous P.W."/>
            <person name="Fauchery L."/>
            <person name="Girlanda M."/>
            <person name="Hayes R.D."/>
            <person name="Keri Z."/>
            <person name="LaButti K."/>
            <person name="Lipzen A."/>
            <person name="Lombard V."/>
            <person name="Magnuson J."/>
            <person name="Maillard F."/>
            <person name="Murat C."/>
            <person name="Nolan M."/>
            <person name="Ohm R.A."/>
            <person name="Pangilinan J."/>
            <person name="Pereira M.F."/>
            <person name="Perotto S."/>
            <person name="Peter M."/>
            <person name="Pfister S."/>
            <person name="Riley R."/>
            <person name="Sitrit Y."/>
            <person name="Stielow J.B."/>
            <person name="Szollosi G."/>
            <person name="Zifcakova L."/>
            <person name="Stursova M."/>
            <person name="Spatafora J.W."/>
            <person name="Tedersoo L."/>
            <person name="Vaario L.M."/>
            <person name="Yamada A."/>
            <person name="Yan M."/>
            <person name="Wang P."/>
            <person name="Xu J."/>
            <person name="Bruns T."/>
            <person name="Baldrian P."/>
            <person name="Vilgalys R."/>
            <person name="Dunand C."/>
            <person name="Henrissat B."/>
            <person name="Grigoriev I.V."/>
            <person name="Hibbett D."/>
            <person name="Nagy L.G."/>
            <person name="Martin F.M."/>
        </authorList>
    </citation>
    <scope>NUCLEOTIDE SEQUENCE</scope>
    <source>
        <strain evidence="2">BED1</strain>
    </source>
</reference>
<sequence>MPRNGSSSTTPEQRQRLFTKLTTERKPERRRRLLHAWFTKDRERAMYGLKEKNLAKTYIKFIGSG</sequence>
<accession>A0AAD4BK36</accession>
<name>A0AAD4BK36_BOLED</name>
<feature type="compositionally biased region" description="Polar residues" evidence="1">
    <location>
        <begin position="1"/>
        <end position="12"/>
    </location>
</feature>
<reference evidence="2" key="1">
    <citation type="submission" date="2019-10" db="EMBL/GenBank/DDBJ databases">
        <authorList>
            <consortium name="DOE Joint Genome Institute"/>
            <person name="Kuo A."/>
            <person name="Miyauchi S."/>
            <person name="Kiss E."/>
            <person name="Drula E."/>
            <person name="Kohler A."/>
            <person name="Sanchez-Garcia M."/>
            <person name="Andreopoulos B."/>
            <person name="Barry K.W."/>
            <person name="Bonito G."/>
            <person name="Buee M."/>
            <person name="Carver A."/>
            <person name="Chen C."/>
            <person name="Cichocki N."/>
            <person name="Clum A."/>
            <person name="Culley D."/>
            <person name="Crous P.W."/>
            <person name="Fauchery L."/>
            <person name="Girlanda M."/>
            <person name="Hayes R."/>
            <person name="Keri Z."/>
            <person name="LaButti K."/>
            <person name="Lipzen A."/>
            <person name="Lombard V."/>
            <person name="Magnuson J."/>
            <person name="Maillard F."/>
            <person name="Morin E."/>
            <person name="Murat C."/>
            <person name="Nolan M."/>
            <person name="Ohm R."/>
            <person name="Pangilinan J."/>
            <person name="Pereira M."/>
            <person name="Perotto S."/>
            <person name="Peter M."/>
            <person name="Riley R."/>
            <person name="Sitrit Y."/>
            <person name="Stielow B."/>
            <person name="Szollosi G."/>
            <person name="Zifcakova L."/>
            <person name="Stursova M."/>
            <person name="Spatafora J.W."/>
            <person name="Tedersoo L."/>
            <person name="Vaario L.-M."/>
            <person name="Yamada A."/>
            <person name="Yan M."/>
            <person name="Wang P."/>
            <person name="Xu J."/>
            <person name="Bruns T."/>
            <person name="Baldrian P."/>
            <person name="Vilgalys R."/>
            <person name="Henrissat B."/>
            <person name="Grigoriev I.V."/>
            <person name="Hibbett D."/>
            <person name="Nagy L.G."/>
            <person name="Martin F.M."/>
        </authorList>
    </citation>
    <scope>NUCLEOTIDE SEQUENCE</scope>
    <source>
        <strain evidence="2">BED1</strain>
    </source>
</reference>
<dbReference type="AlphaFoldDB" id="A0AAD4BK36"/>
<evidence type="ECO:0000313" key="2">
    <source>
        <dbReference type="EMBL" id="KAF8433246.1"/>
    </source>
</evidence>
<dbReference type="EMBL" id="WHUW01000035">
    <property type="protein sequence ID" value="KAF8433246.1"/>
    <property type="molecule type" value="Genomic_DNA"/>
</dbReference>
<keyword evidence="3" id="KW-1185">Reference proteome</keyword>
<dbReference type="Proteomes" id="UP001194468">
    <property type="component" value="Unassembled WGS sequence"/>
</dbReference>
<proteinExistence type="predicted"/>
<organism evidence="2 3">
    <name type="scientific">Boletus edulis BED1</name>
    <dbReference type="NCBI Taxonomy" id="1328754"/>
    <lineage>
        <taxon>Eukaryota</taxon>
        <taxon>Fungi</taxon>
        <taxon>Dikarya</taxon>
        <taxon>Basidiomycota</taxon>
        <taxon>Agaricomycotina</taxon>
        <taxon>Agaricomycetes</taxon>
        <taxon>Agaricomycetidae</taxon>
        <taxon>Boletales</taxon>
        <taxon>Boletineae</taxon>
        <taxon>Boletaceae</taxon>
        <taxon>Boletoideae</taxon>
        <taxon>Boletus</taxon>
    </lineage>
</organism>
<feature type="region of interest" description="Disordered" evidence="1">
    <location>
        <begin position="1"/>
        <end position="25"/>
    </location>
</feature>
<gene>
    <name evidence="2" type="ORF">L210DRAFT_3649900</name>
</gene>